<dbReference type="PANTHER" id="PTHR34185:SF3">
    <property type="entry name" value="DNA INTEGRITY SCANNING PROTEIN DISA"/>
    <property type="match status" value="1"/>
</dbReference>
<dbReference type="EMBL" id="JAPTMY010000002">
    <property type="protein sequence ID" value="MCZ0856780.1"/>
    <property type="molecule type" value="Genomic_DNA"/>
</dbReference>
<comment type="similarity">
    <text evidence="10">Belongs to the DisA family.</text>
</comment>
<keyword evidence="3 10" id="KW-0548">Nucleotidyltransferase</keyword>
<evidence type="ECO:0000313" key="13">
    <source>
        <dbReference type="EMBL" id="MCZ0856780.1"/>
    </source>
</evidence>
<dbReference type="PROSITE" id="PS51794">
    <property type="entry name" value="DAC"/>
    <property type="match status" value="1"/>
</dbReference>
<dbReference type="Gene3D" id="1.20.1260.110">
    <property type="entry name" value="DNA integrity scanning linker region"/>
    <property type="match status" value="1"/>
</dbReference>
<organism evidence="13 14">
    <name type="scientific">Actinomyces israelii</name>
    <dbReference type="NCBI Taxonomy" id="1659"/>
    <lineage>
        <taxon>Bacteria</taxon>
        <taxon>Bacillati</taxon>
        <taxon>Actinomycetota</taxon>
        <taxon>Actinomycetes</taxon>
        <taxon>Actinomycetales</taxon>
        <taxon>Actinomycetaceae</taxon>
        <taxon>Actinomyces</taxon>
    </lineage>
</organism>
<comment type="function">
    <text evidence="10">Participates in a DNA-damage check-point. DisA forms globular foci that rapidly scan along the chromosomes searching for lesions.</text>
</comment>
<evidence type="ECO:0000259" key="12">
    <source>
        <dbReference type="PROSITE" id="PS51794"/>
    </source>
</evidence>
<evidence type="ECO:0000256" key="11">
    <source>
        <dbReference type="SAM" id="Coils"/>
    </source>
</evidence>
<evidence type="ECO:0000256" key="7">
    <source>
        <dbReference type="ARBA" id="ARBA00022842"/>
    </source>
</evidence>
<feature type="binding site" evidence="10">
    <location>
        <begin position="107"/>
        <end position="111"/>
    </location>
    <ligand>
        <name>ATP</name>
        <dbReference type="ChEBI" id="CHEBI:30616"/>
    </ligand>
</feature>
<dbReference type="HAMAP" id="MF_01438">
    <property type="entry name" value="DisA"/>
    <property type="match status" value="1"/>
</dbReference>
<dbReference type="EC" id="2.7.7.85" evidence="10"/>
<feature type="domain" description="DAC" evidence="12">
    <location>
        <begin position="9"/>
        <end position="147"/>
    </location>
</feature>
<keyword evidence="9 10" id="KW-0234">DNA repair</keyword>
<evidence type="ECO:0000256" key="8">
    <source>
        <dbReference type="ARBA" id="ARBA00023125"/>
    </source>
</evidence>
<dbReference type="Gene3D" id="1.10.150.20">
    <property type="entry name" value="5' to 3' exonuclease, C-terminal subdomain"/>
    <property type="match status" value="1"/>
</dbReference>
<dbReference type="SUPFAM" id="SSF143597">
    <property type="entry name" value="YojJ-like"/>
    <property type="match status" value="1"/>
</dbReference>
<comment type="caution">
    <text evidence="13">The sequence shown here is derived from an EMBL/GenBank/DDBJ whole genome shotgun (WGS) entry which is preliminary data.</text>
</comment>
<dbReference type="PANTHER" id="PTHR34185">
    <property type="entry name" value="DIADENYLATE CYCLASE"/>
    <property type="match status" value="1"/>
</dbReference>
<keyword evidence="6 10" id="KW-0067">ATP-binding</keyword>
<dbReference type="InterPro" id="IPR050338">
    <property type="entry name" value="DisA"/>
</dbReference>
<evidence type="ECO:0000256" key="9">
    <source>
        <dbReference type="ARBA" id="ARBA00023204"/>
    </source>
</evidence>
<keyword evidence="14" id="KW-1185">Reference proteome</keyword>
<dbReference type="GO" id="GO:0106408">
    <property type="term" value="F:diadenylate cyclase activity"/>
    <property type="evidence" value="ECO:0007669"/>
    <property type="project" value="UniProtKB-EC"/>
</dbReference>
<dbReference type="InterPro" id="IPR018906">
    <property type="entry name" value="DNA_integrity_scan_DisA_link"/>
</dbReference>
<keyword evidence="4 10" id="KW-0547">Nucleotide-binding</keyword>
<evidence type="ECO:0000256" key="6">
    <source>
        <dbReference type="ARBA" id="ARBA00022840"/>
    </source>
</evidence>
<keyword evidence="5 10" id="KW-0227">DNA damage</keyword>
<keyword evidence="11" id="KW-0175">Coiled coil</keyword>
<evidence type="ECO:0000256" key="10">
    <source>
        <dbReference type="HAMAP-Rule" id="MF_01438"/>
    </source>
</evidence>
<dbReference type="Pfam" id="PF02457">
    <property type="entry name" value="DAC"/>
    <property type="match status" value="1"/>
</dbReference>
<comment type="catalytic activity">
    <reaction evidence="1 10">
        <text>2 ATP = 3',3'-c-di-AMP + 2 diphosphate</text>
        <dbReference type="Rhea" id="RHEA:35655"/>
        <dbReference type="ChEBI" id="CHEBI:30616"/>
        <dbReference type="ChEBI" id="CHEBI:33019"/>
        <dbReference type="ChEBI" id="CHEBI:71500"/>
        <dbReference type="EC" id="2.7.7.85"/>
    </reaction>
</comment>
<dbReference type="InterPro" id="IPR038331">
    <property type="entry name" value="DisA_sf"/>
</dbReference>
<evidence type="ECO:0000256" key="4">
    <source>
        <dbReference type="ARBA" id="ARBA00022741"/>
    </source>
</evidence>
<comment type="function">
    <text evidence="10">Has also diadenylate cyclase activity, catalyzing the condensation of 2 ATP molecules into cyclic di-AMP (c-di-AMP). c-di-AMP likely acts as a signaling molecule that may couple DNA integrity with a cellular process.</text>
</comment>
<keyword evidence="7 10" id="KW-0460">Magnesium</keyword>
<evidence type="ECO:0000256" key="5">
    <source>
        <dbReference type="ARBA" id="ARBA00022763"/>
    </source>
</evidence>
<dbReference type="InterPro" id="IPR036888">
    <property type="entry name" value="DNA_integrity_DisA_N_sf"/>
</dbReference>
<feature type="coiled-coil region" evidence="11">
    <location>
        <begin position="151"/>
        <end position="181"/>
    </location>
</feature>
<dbReference type="Proteomes" id="UP001072034">
    <property type="component" value="Unassembled WGS sequence"/>
</dbReference>
<comment type="cofactor">
    <cofactor evidence="10">
        <name>Mg(2+)</name>
        <dbReference type="ChEBI" id="CHEBI:18420"/>
    </cofactor>
</comment>
<keyword evidence="8 10" id="KW-0238">DNA-binding</keyword>
<gene>
    <name evidence="10 13" type="primary">disA</name>
    <name evidence="13" type="ORF">OHJ16_01770</name>
</gene>
<dbReference type="SUPFAM" id="SSF47781">
    <property type="entry name" value="RuvA domain 2-like"/>
    <property type="match status" value="1"/>
</dbReference>
<dbReference type="Pfam" id="PF10635">
    <property type="entry name" value="DisA-linker"/>
    <property type="match status" value="1"/>
</dbReference>
<sequence length="359" mass="38850">MTESTGKPGNLLRETLALVAPGTVLRDGLERILRGRTGAIIVLGYDEMVESISSGGFNLDVELSAARLRELAKMDGAVVVDRTAGRIRRANVQLLPHASIETAEAGMRHRTAERVARQTGYPVISVSQSMRIISLYVDGRRHVIEPSEAILARANQALATLERYKARLNETSASLDALEIEDLVTVREVTSVLQLLEMVRRIASDIDGYVVELGTDGRLLALQLEELTRGLMAERDFLLTDYLPQGMDAATVEARLKWVGSPALLDMAMVARSMGIGGDDGQELDASISPRGMRILAKIPRLPLATSRTIVATWGSLQAILGATVEELQAVDGVGAGQARTLRDGLSRLAEVSIVDRYA</sequence>
<evidence type="ECO:0000313" key="14">
    <source>
        <dbReference type="Proteomes" id="UP001072034"/>
    </source>
</evidence>
<dbReference type="InterPro" id="IPR003390">
    <property type="entry name" value="DNA_integrity_scan_DisA_N"/>
</dbReference>
<evidence type="ECO:0000256" key="2">
    <source>
        <dbReference type="ARBA" id="ARBA00022679"/>
    </source>
</evidence>
<proteinExistence type="inferred from homology"/>
<accession>A0ABT4I4X6</accession>
<dbReference type="RefSeq" id="WP_043558906.1">
    <property type="nucleotide sequence ID" value="NZ_CAJPNG010000080.1"/>
</dbReference>
<dbReference type="InterPro" id="IPR010994">
    <property type="entry name" value="RuvA_2-like"/>
</dbReference>
<feature type="binding site" evidence="10">
    <location>
        <position position="76"/>
    </location>
    <ligand>
        <name>ATP</name>
        <dbReference type="ChEBI" id="CHEBI:30616"/>
    </ligand>
</feature>
<dbReference type="Gene3D" id="3.40.1700.10">
    <property type="entry name" value="DNA integrity scanning protein, DisA, N-terminal domain"/>
    <property type="match status" value="1"/>
</dbReference>
<evidence type="ECO:0000256" key="1">
    <source>
        <dbReference type="ARBA" id="ARBA00000877"/>
    </source>
</evidence>
<name>A0ABT4I4X6_9ACTO</name>
<reference evidence="13" key="1">
    <citation type="submission" date="2022-10" db="EMBL/GenBank/DDBJ databases">
        <title>Genome sequence of Actinomyces israelii ATCC 10048.</title>
        <authorList>
            <person name="Watt R.M."/>
            <person name="Tong W.M."/>
        </authorList>
    </citation>
    <scope>NUCLEOTIDE SEQUENCE</scope>
    <source>
        <strain evidence="13">ATCC 10048</strain>
    </source>
</reference>
<protein>
    <recommendedName>
        <fullName evidence="10">DNA integrity scanning protein DisA</fullName>
    </recommendedName>
    <alternativeName>
        <fullName evidence="10">Cyclic di-AMP synthase</fullName>
        <shortName evidence="10">c-di-AMP synthase</shortName>
    </alternativeName>
    <alternativeName>
        <fullName evidence="10">Diadenylate cyclase</fullName>
        <ecNumber evidence="10">2.7.7.85</ecNumber>
    </alternativeName>
</protein>
<comment type="subunit">
    <text evidence="10">Homooctamer.</text>
</comment>
<feature type="binding site" evidence="10">
    <location>
        <position position="94"/>
    </location>
    <ligand>
        <name>ATP</name>
        <dbReference type="ChEBI" id="CHEBI:30616"/>
    </ligand>
</feature>
<evidence type="ECO:0000256" key="3">
    <source>
        <dbReference type="ARBA" id="ARBA00022695"/>
    </source>
</evidence>
<dbReference type="InterPro" id="IPR023763">
    <property type="entry name" value="DNA_integrity_scanning_protein"/>
</dbReference>
<dbReference type="NCBIfam" id="NF010009">
    <property type="entry name" value="PRK13482.1"/>
    <property type="match status" value="1"/>
</dbReference>
<keyword evidence="2 10" id="KW-0808">Transferase</keyword>